<evidence type="ECO:0000313" key="3">
    <source>
        <dbReference type="Proteomes" id="UP000799438"/>
    </source>
</evidence>
<keyword evidence="1" id="KW-1133">Transmembrane helix</keyword>
<evidence type="ECO:0000256" key="1">
    <source>
        <dbReference type="SAM" id="Phobius"/>
    </source>
</evidence>
<name>A0A6A6BV55_9PEZI</name>
<proteinExistence type="predicted"/>
<protein>
    <submittedName>
        <fullName evidence="2">Uncharacterized protein</fullName>
    </submittedName>
</protein>
<dbReference type="RefSeq" id="XP_033402270.1">
    <property type="nucleotide sequence ID" value="XM_033547018.1"/>
</dbReference>
<keyword evidence="1" id="KW-0472">Membrane</keyword>
<accession>A0A6A6BV55</accession>
<gene>
    <name evidence="2" type="ORF">K452DRAFT_67473</name>
</gene>
<dbReference type="AlphaFoldDB" id="A0A6A6BV55"/>
<dbReference type="GeneID" id="54304525"/>
<keyword evidence="3" id="KW-1185">Reference proteome</keyword>
<organism evidence="2 3">
    <name type="scientific">Aplosporella prunicola CBS 121167</name>
    <dbReference type="NCBI Taxonomy" id="1176127"/>
    <lineage>
        <taxon>Eukaryota</taxon>
        <taxon>Fungi</taxon>
        <taxon>Dikarya</taxon>
        <taxon>Ascomycota</taxon>
        <taxon>Pezizomycotina</taxon>
        <taxon>Dothideomycetes</taxon>
        <taxon>Dothideomycetes incertae sedis</taxon>
        <taxon>Botryosphaeriales</taxon>
        <taxon>Aplosporellaceae</taxon>
        <taxon>Aplosporella</taxon>
    </lineage>
</organism>
<dbReference type="EMBL" id="ML995475">
    <property type="protein sequence ID" value="KAF2146561.1"/>
    <property type="molecule type" value="Genomic_DNA"/>
</dbReference>
<evidence type="ECO:0000313" key="2">
    <source>
        <dbReference type="EMBL" id="KAF2146561.1"/>
    </source>
</evidence>
<sequence length="86" mass="9875">MKSEWFAVATYLSAYLIHHRRIYWMDGRHQVEGKGIVGIGGDLASCCWLIPLVFVMFVRLRGMARALRLRTSSTKDFRAMPTTTQP</sequence>
<keyword evidence="1" id="KW-0812">Transmembrane</keyword>
<dbReference type="Proteomes" id="UP000799438">
    <property type="component" value="Unassembled WGS sequence"/>
</dbReference>
<reference evidence="2" key="1">
    <citation type="journal article" date="2020" name="Stud. Mycol.">
        <title>101 Dothideomycetes genomes: a test case for predicting lifestyles and emergence of pathogens.</title>
        <authorList>
            <person name="Haridas S."/>
            <person name="Albert R."/>
            <person name="Binder M."/>
            <person name="Bloem J."/>
            <person name="Labutti K."/>
            <person name="Salamov A."/>
            <person name="Andreopoulos B."/>
            <person name="Baker S."/>
            <person name="Barry K."/>
            <person name="Bills G."/>
            <person name="Bluhm B."/>
            <person name="Cannon C."/>
            <person name="Castanera R."/>
            <person name="Culley D."/>
            <person name="Daum C."/>
            <person name="Ezra D."/>
            <person name="Gonzalez J."/>
            <person name="Henrissat B."/>
            <person name="Kuo A."/>
            <person name="Liang C."/>
            <person name="Lipzen A."/>
            <person name="Lutzoni F."/>
            <person name="Magnuson J."/>
            <person name="Mondo S."/>
            <person name="Nolan M."/>
            <person name="Ohm R."/>
            <person name="Pangilinan J."/>
            <person name="Park H.-J."/>
            <person name="Ramirez L."/>
            <person name="Alfaro M."/>
            <person name="Sun H."/>
            <person name="Tritt A."/>
            <person name="Yoshinaga Y."/>
            <person name="Zwiers L.-H."/>
            <person name="Turgeon B."/>
            <person name="Goodwin S."/>
            <person name="Spatafora J."/>
            <person name="Crous P."/>
            <person name="Grigoriev I."/>
        </authorList>
    </citation>
    <scope>NUCLEOTIDE SEQUENCE</scope>
    <source>
        <strain evidence="2">CBS 121167</strain>
    </source>
</reference>
<feature type="transmembrane region" description="Helical" evidence="1">
    <location>
        <begin position="35"/>
        <end position="60"/>
    </location>
</feature>